<dbReference type="AlphaFoldDB" id="A0AAJ0HBF2"/>
<protein>
    <submittedName>
        <fullName evidence="1">Uncharacterized protein</fullName>
    </submittedName>
</protein>
<keyword evidence="2" id="KW-1185">Reference proteome</keyword>
<accession>A0AAJ0HBF2</accession>
<gene>
    <name evidence="1" type="ORF">B0T25DRAFT_551131</name>
</gene>
<proteinExistence type="predicted"/>
<organism evidence="1 2">
    <name type="scientific">Lasiosphaeria hispida</name>
    <dbReference type="NCBI Taxonomy" id="260671"/>
    <lineage>
        <taxon>Eukaryota</taxon>
        <taxon>Fungi</taxon>
        <taxon>Dikarya</taxon>
        <taxon>Ascomycota</taxon>
        <taxon>Pezizomycotina</taxon>
        <taxon>Sordariomycetes</taxon>
        <taxon>Sordariomycetidae</taxon>
        <taxon>Sordariales</taxon>
        <taxon>Lasiosphaeriaceae</taxon>
        <taxon>Lasiosphaeria</taxon>
    </lineage>
</organism>
<reference evidence="1" key="2">
    <citation type="submission" date="2023-06" db="EMBL/GenBank/DDBJ databases">
        <authorList>
            <consortium name="Lawrence Berkeley National Laboratory"/>
            <person name="Haridas S."/>
            <person name="Hensen N."/>
            <person name="Bonometti L."/>
            <person name="Westerberg I."/>
            <person name="Brannstrom I.O."/>
            <person name="Guillou S."/>
            <person name="Cros-Aarteil S."/>
            <person name="Calhoun S."/>
            <person name="Kuo A."/>
            <person name="Mondo S."/>
            <person name="Pangilinan J."/>
            <person name="Riley R."/>
            <person name="Labutti K."/>
            <person name="Andreopoulos B."/>
            <person name="Lipzen A."/>
            <person name="Chen C."/>
            <person name="Yanf M."/>
            <person name="Daum C."/>
            <person name="Ng V."/>
            <person name="Clum A."/>
            <person name="Steindorff A."/>
            <person name="Ohm R."/>
            <person name="Martin F."/>
            <person name="Silar P."/>
            <person name="Natvig D."/>
            <person name="Lalanne C."/>
            <person name="Gautier V."/>
            <person name="Ament-Velasquez S.L."/>
            <person name="Kruys A."/>
            <person name="Hutchinson M.I."/>
            <person name="Powell A.J."/>
            <person name="Barry K."/>
            <person name="Miller A.N."/>
            <person name="Grigoriev I.V."/>
            <person name="Debuchy R."/>
            <person name="Gladieux P."/>
            <person name="Thoren M.H."/>
            <person name="Johannesson H."/>
        </authorList>
    </citation>
    <scope>NUCLEOTIDE SEQUENCE</scope>
    <source>
        <strain evidence="1">CBS 955.72</strain>
    </source>
</reference>
<evidence type="ECO:0000313" key="2">
    <source>
        <dbReference type="Proteomes" id="UP001275084"/>
    </source>
</evidence>
<dbReference type="Proteomes" id="UP001275084">
    <property type="component" value="Unassembled WGS sequence"/>
</dbReference>
<name>A0AAJ0HBF2_9PEZI</name>
<reference evidence="1" key="1">
    <citation type="journal article" date="2023" name="Mol. Phylogenet. Evol.">
        <title>Genome-scale phylogeny and comparative genomics of the fungal order Sordariales.</title>
        <authorList>
            <person name="Hensen N."/>
            <person name="Bonometti L."/>
            <person name="Westerberg I."/>
            <person name="Brannstrom I.O."/>
            <person name="Guillou S."/>
            <person name="Cros-Aarteil S."/>
            <person name="Calhoun S."/>
            <person name="Haridas S."/>
            <person name="Kuo A."/>
            <person name="Mondo S."/>
            <person name="Pangilinan J."/>
            <person name="Riley R."/>
            <person name="LaButti K."/>
            <person name="Andreopoulos B."/>
            <person name="Lipzen A."/>
            <person name="Chen C."/>
            <person name="Yan M."/>
            <person name="Daum C."/>
            <person name="Ng V."/>
            <person name="Clum A."/>
            <person name="Steindorff A."/>
            <person name="Ohm R.A."/>
            <person name="Martin F."/>
            <person name="Silar P."/>
            <person name="Natvig D.O."/>
            <person name="Lalanne C."/>
            <person name="Gautier V."/>
            <person name="Ament-Velasquez S.L."/>
            <person name="Kruys A."/>
            <person name="Hutchinson M.I."/>
            <person name="Powell A.J."/>
            <person name="Barry K."/>
            <person name="Miller A.N."/>
            <person name="Grigoriev I.V."/>
            <person name="Debuchy R."/>
            <person name="Gladieux P."/>
            <person name="Hiltunen Thoren M."/>
            <person name="Johannesson H."/>
        </authorList>
    </citation>
    <scope>NUCLEOTIDE SEQUENCE</scope>
    <source>
        <strain evidence="1">CBS 955.72</strain>
    </source>
</reference>
<sequence>MAAGLHDHHLYLSLLEEARYFQIPRLQSWLEGERYLEAVTVSLKTMVREMDGNLSAETSTLAGTTIKCFPSWGTKKVYICPRGTSGHRGRPDLCGRRCEQVRGDDSDPYEEELCLRIFTVSKSKLQARDLCSSSLRSPTEARYKV</sequence>
<comment type="caution">
    <text evidence="1">The sequence shown here is derived from an EMBL/GenBank/DDBJ whole genome shotgun (WGS) entry which is preliminary data.</text>
</comment>
<dbReference type="EMBL" id="JAUIQD010000006">
    <property type="protein sequence ID" value="KAK3346124.1"/>
    <property type="molecule type" value="Genomic_DNA"/>
</dbReference>
<evidence type="ECO:0000313" key="1">
    <source>
        <dbReference type="EMBL" id="KAK3346124.1"/>
    </source>
</evidence>